<protein>
    <submittedName>
        <fullName evidence="1">Uncharacterized protein</fullName>
    </submittedName>
</protein>
<dbReference type="AlphaFoldDB" id="A0A381FP81"/>
<reference evidence="1 2" key="1">
    <citation type="submission" date="2018-06" db="EMBL/GenBank/DDBJ databases">
        <authorList>
            <consortium name="Pathogen Informatics"/>
            <person name="Doyle S."/>
        </authorList>
    </citation>
    <scope>NUCLEOTIDE SEQUENCE [LARGE SCALE GENOMIC DNA]</scope>
    <source>
        <strain evidence="1 2">NCTC13532</strain>
    </source>
</reference>
<accession>A0A381FP81</accession>
<sequence>MLKKSTKEILLQDLLETKQLLVDAFDDKEVPFIKGGAIDQFFTGKALEFQRNMILYESLMNSGKIKDNEGNTMAPLEKIALDLAEIKSKLNNQY</sequence>
<proteinExistence type="predicted"/>
<name>A0A381FP81_9FLAO</name>
<evidence type="ECO:0000313" key="2">
    <source>
        <dbReference type="Proteomes" id="UP000254282"/>
    </source>
</evidence>
<dbReference type="Proteomes" id="UP000254282">
    <property type="component" value="Unassembled WGS sequence"/>
</dbReference>
<gene>
    <name evidence="1" type="ORF">NCTC13532_03900</name>
</gene>
<dbReference type="EMBL" id="UFVR01000004">
    <property type="protein sequence ID" value="SUX48293.1"/>
    <property type="molecule type" value="Genomic_DNA"/>
</dbReference>
<dbReference type="RefSeq" id="WP_115621443.1">
    <property type="nucleotide sequence ID" value="NZ_UFVR01000004.1"/>
</dbReference>
<organism evidence="1 2">
    <name type="scientific">Chryseobacterium indoltheticum</name>
    <dbReference type="NCBI Taxonomy" id="254"/>
    <lineage>
        <taxon>Bacteria</taxon>
        <taxon>Pseudomonadati</taxon>
        <taxon>Bacteroidota</taxon>
        <taxon>Flavobacteriia</taxon>
        <taxon>Flavobacteriales</taxon>
        <taxon>Weeksellaceae</taxon>
        <taxon>Chryseobacterium group</taxon>
        <taxon>Chryseobacterium</taxon>
    </lineage>
</organism>
<evidence type="ECO:0000313" key="1">
    <source>
        <dbReference type="EMBL" id="SUX48293.1"/>
    </source>
</evidence>